<dbReference type="InterPro" id="IPR009923">
    <property type="entry name" value="Dodecin"/>
</dbReference>
<evidence type="ECO:0000313" key="1">
    <source>
        <dbReference type="EMBL" id="OIQ78538.1"/>
    </source>
</evidence>
<dbReference type="Pfam" id="PF07311">
    <property type="entry name" value="Dodecin"/>
    <property type="match status" value="1"/>
</dbReference>
<comment type="caution">
    <text evidence="1">The sequence shown here is derived from an EMBL/GenBank/DDBJ whole genome shotgun (WGS) entry which is preliminary data.</text>
</comment>
<accession>A0A1J5Q5M6</accession>
<dbReference type="SUPFAM" id="SSF89807">
    <property type="entry name" value="Dodecin-like"/>
    <property type="match status" value="1"/>
</dbReference>
<name>A0A1J5Q5M6_9ZZZZ</name>
<protein>
    <recommendedName>
        <fullName evidence="2">Dodecin domain-containing protein</fullName>
    </recommendedName>
</protein>
<gene>
    <name evidence="1" type="ORF">GALL_397470</name>
</gene>
<dbReference type="AlphaFoldDB" id="A0A1J5Q5M6"/>
<proteinExistence type="predicted"/>
<reference evidence="1" key="1">
    <citation type="submission" date="2016-10" db="EMBL/GenBank/DDBJ databases">
        <title>Sequence of Gallionella enrichment culture.</title>
        <authorList>
            <person name="Poehlein A."/>
            <person name="Muehling M."/>
            <person name="Daniel R."/>
        </authorList>
    </citation>
    <scope>NUCLEOTIDE SEQUENCE</scope>
</reference>
<dbReference type="Gene3D" id="3.30.1660.10">
    <property type="entry name" value="Flavin-binding protein dodecin"/>
    <property type="match status" value="1"/>
</dbReference>
<sequence>MSEMLKVIEVLAESDKSWEDAAQQAVARAAKSLHGIKSIYIKDFEAKVDGGKIVAYRINANITFLLD</sequence>
<organism evidence="1">
    <name type="scientific">mine drainage metagenome</name>
    <dbReference type="NCBI Taxonomy" id="410659"/>
    <lineage>
        <taxon>unclassified sequences</taxon>
        <taxon>metagenomes</taxon>
        <taxon>ecological metagenomes</taxon>
    </lineage>
</organism>
<dbReference type="InterPro" id="IPR036694">
    <property type="entry name" value="Dodecin-like_sf"/>
</dbReference>
<evidence type="ECO:0008006" key="2">
    <source>
        <dbReference type="Google" id="ProtNLM"/>
    </source>
</evidence>
<dbReference type="InterPro" id="IPR025543">
    <property type="entry name" value="Dodecin-like"/>
</dbReference>
<dbReference type="EMBL" id="MLJW01001381">
    <property type="protein sequence ID" value="OIQ78538.1"/>
    <property type="molecule type" value="Genomic_DNA"/>
</dbReference>